<keyword evidence="2" id="KW-1185">Reference proteome</keyword>
<evidence type="ECO:0000313" key="1">
    <source>
        <dbReference type="EMBL" id="KAK2160771.1"/>
    </source>
</evidence>
<proteinExistence type="predicted"/>
<dbReference type="AlphaFoldDB" id="A0AAD9JWX7"/>
<accession>A0AAD9JWX7</accession>
<dbReference type="Proteomes" id="UP001208570">
    <property type="component" value="Unassembled WGS sequence"/>
</dbReference>
<dbReference type="EMBL" id="JAODUP010000127">
    <property type="protein sequence ID" value="KAK2160771.1"/>
    <property type="molecule type" value="Genomic_DNA"/>
</dbReference>
<evidence type="ECO:0000313" key="2">
    <source>
        <dbReference type="Proteomes" id="UP001208570"/>
    </source>
</evidence>
<sequence>MESQSSMYSLREVVHGLGEVPLKVKVIVKPKRGPYGGWLFEAGSSQQADDDLPWLYCGILYAYNVTHVMLFAPNVNNNNQGGRAFCIDSLSWTYGSSHADELSQAEGSVLTKVMAWKSSSFSAPDLDTQWRDISVEGSSKLLCFRDGFAYDIKRHKCVDGQFRFRGWKSLGEGPERFSFRLNSPIPDMSALFVNIRKWEPLWNYISVEVKALDGPNAGFIFPGIGQAHRNAYPNSTYGGVMFGANKRLVIWGFSQLGSGVCLSEENCLVSCLMESDCVGVISCTDPDQCRMMDLNVVNKRLTDGVLGTEGETVLINRWCN</sequence>
<name>A0AAD9JWX7_9ANNE</name>
<organism evidence="1 2">
    <name type="scientific">Paralvinella palmiformis</name>
    <dbReference type="NCBI Taxonomy" id="53620"/>
    <lineage>
        <taxon>Eukaryota</taxon>
        <taxon>Metazoa</taxon>
        <taxon>Spiralia</taxon>
        <taxon>Lophotrochozoa</taxon>
        <taxon>Annelida</taxon>
        <taxon>Polychaeta</taxon>
        <taxon>Sedentaria</taxon>
        <taxon>Canalipalpata</taxon>
        <taxon>Terebellida</taxon>
        <taxon>Terebelliformia</taxon>
        <taxon>Alvinellidae</taxon>
        <taxon>Paralvinella</taxon>
    </lineage>
</organism>
<comment type="caution">
    <text evidence="1">The sequence shown here is derived from an EMBL/GenBank/DDBJ whole genome shotgun (WGS) entry which is preliminary data.</text>
</comment>
<gene>
    <name evidence="1" type="ORF">LSH36_127g11019</name>
</gene>
<protein>
    <submittedName>
        <fullName evidence="1">Uncharacterized protein</fullName>
    </submittedName>
</protein>
<reference evidence="1" key="1">
    <citation type="journal article" date="2023" name="Mol. Biol. Evol.">
        <title>Third-Generation Sequencing Reveals the Adaptive Role of the Epigenome in Three Deep-Sea Polychaetes.</title>
        <authorList>
            <person name="Perez M."/>
            <person name="Aroh O."/>
            <person name="Sun Y."/>
            <person name="Lan Y."/>
            <person name="Juniper S.K."/>
            <person name="Young C.R."/>
            <person name="Angers B."/>
            <person name="Qian P.Y."/>
        </authorList>
    </citation>
    <scope>NUCLEOTIDE SEQUENCE</scope>
    <source>
        <strain evidence="1">P08H-3</strain>
    </source>
</reference>